<dbReference type="EMBL" id="JBHSLI010000001">
    <property type="protein sequence ID" value="MFC5292369.1"/>
    <property type="molecule type" value="Genomic_DNA"/>
</dbReference>
<accession>A0ABW0F1G9</accession>
<comment type="caution">
    <text evidence="1">The sequence shown here is derived from an EMBL/GenBank/DDBJ whole genome shotgun (WGS) entry which is preliminary data.</text>
</comment>
<dbReference type="RefSeq" id="WP_158446487.1">
    <property type="nucleotide sequence ID" value="NZ_JAOAOS010000001.1"/>
</dbReference>
<dbReference type="InterPro" id="IPR011008">
    <property type="entry name" value="Dimeric_a/b-barrel"/>
</dbReference>
<keyword evidence="2" id="KW-1185">Reference proteome</keyword>
<name>A0ABW0F1G9_9HYPH</name>
<dbReference type="Gene3D" id="3.30.70.100">
    <property type="match status" value="1"/>
</dbReference>
<gene>
    <name evidence="1" type="ORF">ACFPK2_05110</name>
</gene>
<dbReference type="Proteomes" id="UP001595976">
    <property type="component" value="Unassembled WGS sequence"/>
</dbReference>
<dbReference type="SUPFAM" id="SSF54909">
    <property type="entry name" value="Dimeric alpha+beta barrel"/>
    <property type="match status" value="1"/>
</dbReference>
<reference evidence="2" key="1">
    <citation type="journal article" date="2019" name="Int. J. Syst. Evol. Microbiol.">
        <title>The Global Catalogue of Microorganisms (GCM) 10K type strain sequencing project: providing services to taxonomists for standard genome sequencing and annotation.</title>
        <authorList>
            <consortium name="The Broad Institute Genomics Platform"/>
            <consortium name="The Broad Institute Genome Sequencing Center for Infectious Disease"/>
            <person name="Wu L."/>
            <person name="Ma J."/>
        </authorList>
    </citation>
    <scope>NUCLEOTIDE SEQUENCE [LARGE SCALE GENOMIC DNA]</scope>
    <source>
        <strain evidence="2">CGMCC 1.15643</strain>
    </source>
</reference>
<protein>
    <recommendedName>
        <fullName evidence="3">EthD domain-containing protein</fullName>
    </recommendedName>
</protein>
<sequence>MASKYFIYLTGGDRGRKADFQAQYLRAAREIAAAAPRDGQLIVNLVEETPAAVPFRPVNAHAEAVEPVCDVIVEISVPADEAEPVLASLASCVGDIAATEIYQVEEIVQLDRQVTVPGERSPGMKYIGRLSFHQDLPASAARRSWDIHVPLALRVHVGMDKYVRNWIVDASRGRPAGGIAELSFPTLDDMLTRYFDSDRGKEEIMHDISHFIAYGVRFFASEFILRR</sequence>
<proteinExistence type="predicted"/>
<organism evidence="1 2">
    <name type="scientific">Bosea minatitlanensis</name>
    <dbReference type="NCBI Taxonomy" id="128782"/>
    <lineage>
        <taxon>Bacteria</taxon>
        <taxon>Pseudomonadati</taxon>
        <taxon>Pseudomonadota</taxon>
        <taxon>Alphaproteobacteria</taxon>
        <taxon>Hyphomicrobiales</taxon>
        <taxon>Boseaceae</taxon>
        <taxon>Bosea</taxon>
    </lineage>
</organism>
<evidence type="ECO:0000313" key="1">
    <source>
        <dbReference type="EMBL" id="MFC5292369.1"/>
    </source>
</evidence>
<evidence type="ECO:0008006" key="3">
    <source>
        <dbReference type="Google" id="ProtNLM"/>
    </source>
</evidence>
<evidence type="ECO:0000313" key="2">
    <source>
        <dbReference type="Proteomes" id="UP001595976"/>
    </source>
</evidence>